<accession>A0ABX5RZJ0</accession>
<proteinExistence type="predicted"/>
<dbReference type="Proteomes" id="UP000292307">
    <property type="component" value="Chromosome"/>
</dbReference>
<reference evidence="2 3" key="1">
    <citation type="submission" date="2019-02" db="EMBL/GenBank/DDBJ databases">
        <title>Draft Genome Sequences of Six Type Strains of the Genus Massilia.</title>
        <authorList>
            <person name="Miess H."/>
            <person name="Frediansyhah A."/>
            <person name="Gross H."/>
        </authorList>
    </citation>
    <scope>NUCLEOTIDE SEQUENCE [LARGE SCALE GENOMIC DNA]</scope>
    <source>
        <strain evidence="2 3">DSM 17472</strain>
    </source>
</reference>
<dbReference type="EMBL" id="CP036401">
    <property type="protein sequence ID" value="QBI03961.1"/>
    <property type="molecule type" value="Genomic_DNA"/>
</dbReference>
<evidence type="ECO:0000256" key="1">
    <source>
        <dbReference type="SAM" id="MobiDB-lite"/>
    </source>
</evidence>
<organism evidence="2 3">
    <name type="scientific">Pseudoduganella albidiflava</name>
    <dbReference type="NCBI Taxonomy" id="321983"/>
    <lineage>
        <taxon>Bacteria</taxon>
        <taxon>Pseudomonadati</taxon>
        <taxon>Pseudomonadota</taxon>
        <taxon>Betaproteobacteria</taxon>
        <taxon>Burkholderiales</taxon>
        <taxon>Oxalobacteraceae</taxon>
        <taxon>Telluria group</taxon>
        <taxon>Pseudoduganella</taxon>
    </lineage>
</organism>
<keyword evidence="3" id="KW-1185">Reference proteome</keyword>
<feature type="region of interest" description="Disordered" evidence="1">
    <location>
        <begin position="1"/>
        <end position="24"/>
    </location>
</feature>
<dbReference type="SUPFAM" id="SSF51998">
    <property type="entry name" value="PFL-like glycyl radical enzymes"/>
    <property type="match status" value="1"/>
</dbReference>
<feature type="compositionally biased region" description="Polar residues" evidence="1">
    <location>
        <begin position="7"/>
        <end position="23"/>
    </location>
</feature>
<dbReference type="Pfam" id="PF05167">
    <property type="entry name" value="DUF711"/>
    <property type="match status" value="1"/>
</dbReference>
<dbReference type="PANTHER" id="PTHR37560:SF2">
    <property type="entry name" value="DUF711 DOMAIN-CONTAINING PROTEIN"/>
    <property type="match status" value="1"/>
</dbReference>
<gene>
    <name evidence="2" type="ORF">EYF70_26455</name>
</gene>
<evidence type="ECO:0000313" key="3">
    <source>
        <dbReference type="Proteomes" id="UP000292307"/>
    </source>
</evidence>
<sequence>MAGPPSATRQTARPASNASSNCGPTCGRAACAPRRSSSHAYPAYHHFRLPAGRRRPEETAATVRSFFTHAWRLLDEAGLAARCFRYVAPPVEQWLPDADPVAAGRTAVQLEQALGENIWCCLPGPACDTRDSVARRVDLIDAIVGETRHVFTNMRVAGEQGLHNEAVAAAAETMARLGSTPARQQDNFRFAALAWIKPATPYFPAAWHDGAPGFSVALELAGPFLQACGRHDNFADRLDACREELTSRVARTLPVLVRLAREQGVRFLGYDLSLAPFPGDETSAVAVVESLNGSRFGQLDFMFALYAVNDMLQHALPNLPMVGFNGTMLSVLEDTRLAEATAAGDVGVKDLLLLSTVCGCGLDMIPVSADSDPARLATLVRAMSTIAQKWRKPLIARLLPATTNLRGVTRFEHDFIVNTAVLRLDTPTFMPTERFGVFAPLRRAA</sequence>
<protein>
    <submittedName>
        <fullName evidence="2">DUF711 family protein</fullName>
    </submittedName>
</protein>
<dbReference type="InterPro" id="IPR007841">
    <property type="entry name" value="UPF0210"/>
</dbReference>
<name>A0ABX5RZJ0_9BURK</name>
<dbReference type="PANTHER" id="PTHR37560">
    <property type="entry name" value="UPF0210 PROTEIN SPR0218"/>
    <property type="match status" value="1"/>
</dbReference>
<evidence type="ECO:0000313" key="2">
    <source>
        <dbReference type="EMBL" id="QBI03961.1"/>
    </source>
</evidence>
<dbReference type="Gene3D" id="3.20.70.20">
    <property type="match status" value="1"/>
</dbReference>